<comment type="similarity">
    <text evidence="2 8">Belongs to the GMC oxidoreductase family.</text>
</comment>
<dbReference type="OrthoDB" id="269227at2759"/>
<dbReference type="Pfam" id="PF05199">
    <property type="entry name" value="GMC_oxred_C"/>
    <property type="match status" value="1"/>
</dbReference>
<feature type="binding site" evidence="7">
    <location>
        <begin position="145"/>
        <end position="148"/>
    </location>
    <ligand>
        <name>FAD</name>
        <dbReference type="ChEBI" id="CHEBI:57692"/>
    </ligand>
</feature>
<dbReference type="Gene3D" id="3.50.50.60">
    <property type="entry name" value="FAD/NAD(P)-binding domain"/>
    <property type="match status" value="1"/>
</dbReference>
<keyword evidence="6" id="KW-0560">Oxidoreductase</keyword>
<evidence type="ECO:0000313" key="13">
    <source>
        <dbReference type="Proteomes" id="UP000759537"/>
    </source>
</evidence>
<feature type="binding site" evidence="7">
    <location>
        <position position="297"/>
    </location>
    <ligand>
        <name>FAD</name>
        <dbReference type="ChEBI" id="CHEBI:57692"/>
    </ligand>
</feature>
<dbReference type="InterPro" id="IPR007867">
    <property type="entry name" value="GMC_OxRtase_C"/>
</dbReference>
<dbReference type="Pfam" id="PF00732">
    <property type="entry name" value="GMC_oxred_N"/>
    <property type="match status" value="1"/>
</dbReference>
<comment type="cofactor">
    <cofactor evidence="1 7">
        <name>FAD</name>
        <dbReference type="ChEBI" id="CHEBI:57692"/>
    </cofactor>
</comment>
<evidence type="ECO:0000256" key="5">
    <source>
        <dbReference type="ARBA" id="ARBA00022827"/>
    </source>
</evidence>
<dbReference type="PROSITE" id="PS00623">
    <property type="entry name" value="GMC_OXRED_1"/>
    <property type="match status" value="1"/>
</dbReference>
<dbReference type="InterPro" id="IPR012132">
    <property type="entry name" value="GMC_OxRdtase"/>
</dbReference>
<feature type="domain" description="Glucose-methanol-choline oxidoreductase N-terminal" evidence="10">
    <location>
        <begin position="135"/>
        <end position="158"/>
    </location>
</feature>
<dbReference type="InterPro" id="IPR036188">
    <property type="entry name" value="FAD/NAD-bd_sf"/>
</dbReference>
<accession>A0A9P5T6I6</accession>
<evidence type="ECO:0000256" key="3">
    <source>
        <dbReference type="ARBA" id="ARBA00022630"/>
    </source>
</evidence>
<sequence>MMAAHKVMLPCIVLLSLLLPLSIASASAPASTLSAAEFALREFDVLILGGGTAGLVVANRLSAPPTSENASPLRVGVIEAGQYLPEDPLINVPTAGNLLGNANVGTLIGNPTYDWCFESVPQAGLDGLVIQYPRGKVLGGSSAINSMVWQRGSRADYDVWGTNLENGDDWTFEELLPFFTRSENWTAPSASTPALFELTSVQKEALAGVHGLGGPIQITYNNFLTDLDVPAAHAVIAAAGIAPNANPDDGTDLSMPAQGVARTVDPNTGLRSYSASAYFDANAHARDNLHVVTNAVVSKILFDGRRAKAVEFQSDGRTYAVAVTKEVVLAAGSLKTPQILELSGVGNRTLLESLGIPVVMDLPEVGENLQDHPVTLSDFRLKSGVTTLDSLANQTFTSHQQVQFQTNKAGVFTYSVADIGTVTLQSMTTPSEFEAMRASLDKDLAERPLTPLQKVQYQHLKDLVDSGEEGWVEIVVVPSGGVLSPPRPGENYMTGVAIQQHAFGMGSVHINSTNIHDPPIIDPRIADLRWDFDVLYYGTRFIRKWIQTKPLADFIDEMISPPASLQDDNEWVQFVKNVVRTTNHPLGTTAMAPRNLGGVVDPRLKIYGLTNVRVVDASVIPLTTGVAIQSTVYAIAEKAADILRKEWGLE</sequence>
<feature type="chain" id="PRO_5040262408" evidence="9">
    <location>
        <begin position="27"/>
        <end position="650"/>
    </location>
</feature>
<evidence type="ECO:0000256" key="6">
    <source>
        <dbReference type="ARBA" id="ARBA00023002"/>
    </source>
</evidence>
<keyword evidence="4 9" id="KW-0732">Signal</keyword>
<protein>
    <submittedName>
        <fullName evidence="12">Alcohol oxidase</fullName>
    </submittedName>
</protein>
<keyword evidence="13" id="KW-1185">Reference proteome</keyword>
<dbReference type="SUPFAM" id="SSF51905">
    <property type="entry name" value="FAD/NAD(P)-binding domain"/>
    <property type="match status" value="1"/>
</dbReference>
<comment type="caution">
    <text evidence="12">The sequence shown here is derived from an EMBL/GenBank/DDBJ whole genome shotgun (WGS) entry which is preliminary data.</text>
</comment>
<dbReference type="Proteomes" id="UP000759537">
    <property type="component" value="Unassembled WGS sequence"/>
</dbReference>
<dbReference type="InterPro" id="IPR000172">
    <property type="entry name" value="GMC_OxRdtase_N"/>
</dbReference>
<keyword evidence="5 7" id="KW-0274">FAD</keyword>
<dbReference type="SUPFAM" id="SSF54373">
    <property type="entry name" value="FAD-linked reductases, C-terminal domain"/>
    <property type="match status" value="1"/>
</dbReference>
<reference evidence="12" key="2">
    <citation type="journal article" date="2020" name="Nat. Commun.">
        <title>Large-scale genome sequencing of mycorrhizal fungi provides insights into the early evolution of symbiotic traits.</title>
        <authorList>
            <person name="Miyauchi S."/>
            <person name="Kiss E."/>
            <person name="Kuo A."/>
            <person name="Drula E."/>
            <person name="Kohler A."/>
            <person name="Sanchez-Garcia M."/>
            <person name="Morin E."/>
            <person name="Andreopoulos B."/>
            <person name="Barry K.W."/>
            <person name="Bonito G."/>
            <person name="Buee M."/>
            <person name="Carver A."/>
            <person name="Chen C."/>
            <person name="Cichocki N."/>
            <person name="Clum A."/>
            <person name="Culley D."/>
            <person name="Crous P.W."/>
            <person name="Fauchery L."/>
            <person name="Girlanda M."/>
            <person name="Hayes R.D."/>
            <person name="Keri Z."/>
            <person name="LaButti K."/>
            <person name="Lipzen A."/>
            <person name="Lombard V."/>
            <person name="Magnuson J."/>
            <person name="Maillard F."/>
            <person name="Murat C."/>
            <person name="Nolan M."/>
            <person name="Ohm R.A."/>
            <person name="Pangilinan J."/>
            <person name="Pereira M.F."/>
            <person name="Perotto S."/>
            <person name="Peter M."/>
            <person name="Pfister S."/>
            <person name="Riley R."/>
            <person name="Sitrit Y."/>
            <person name="Stielow J.B."/>
            <person name="Szollosi G."/>
            <person name="Zifcakova L."/>
            <person name="Stursova M."/>
            <person name="Spatafora J.W."/>
            <person name="Tedersoo L."/>
            <person name="Vaario L.M."/>
            <person name="Yamada A."/>
            <person name="Yan M."/>
            <person name="Wang P."/>
            <person name="Xu J."/>
            <person name="Bruns T."/>
            <person name="Baldrian P."/>
            <person name="Vilgalys R."/>
            <person name="Dunand C."/>
            <person name="Henrissat B."/>
            <person name="Grigoriev I.V."/>
            <person name="Hibbett D."/>
            <person name="Nagy L.G."/>
            <person name="Martin F.M."/>
        </authorList>
    </citation>
    <scope>NUCLEOTIDE SEQUENCE</scope>
    <source>
        <strain evidence="12">Prilba</strain>
    </source>
</reference>
<dbReference type="EMBL" id="WHVB01000014">
    <property type="protein sequence ID" value="KAF8476590.1"/>
    <property type="molecule type" value="Genomic_DNA"/>
</dbReference>
<name>A0A9P5T6I6_9AGAM</name>
<keyword evidence="3 8" id="KW-0285">Flavoprotein</keyword>
<evidence type="ECO:0000256" key="2">
    <source>
        <dbReference type="ARBA" id="ARBA00010790"/>
    </source>
</evidence>
<dbReference type="PANTHER" id="PTHR11552">
    <property type="entry name" value="GLUCOSE-METHANOL-CHOLINE GMC OXIDOREDUCTASE"/>
    <property type="match status" value="1"/>
</dbReference>
<dbReference type="PANTHER" id="PTHR11552:SF201">
    <property type="entry name" value="GLUCOSE-METHANOL-CHOLINE OXIDOREDUCTASE N-TERMINAL DOMAIN-CONTAINING PROTEIN"/>
    <property type="match status" value="1"/>
</dbReference>
<dbReference type="GO" id="GO:0016614">
    <property type="term" value="F:oxidoreductase activity, acting on CH-OH group of donors"/>
    <property type="evidence" value="ECO:0007669"/>
    <property type="project" value="InterPro"/>
</dbReference>
<dbReference type="AlphaFoldDB" id="A0A9P5T6I6"/>
<dbReference type="GO" id="GO:0050660">
    <property type="term" value="F:flavin adenine dinucleotide binding"/>
    <property type="evidence" value="ECO:0007669"/>
    <property type="project" value="InterPro"/>
</dbReference>
<proteinExistence type="inferred from homology"/>
<dbReference type="Gene3D" id="3.30.560.10">
    <property type="entry name" value="Glucose Oxidase, domain 3"/>
    <property type="match status" value="1"/>
</dbReference>
<organism evidence="12 13">
    <name type="scientific">Russula ochroleuca</name>
    <dbReference type="NCBI Taxonomy" id="152965"/>
    <lineage>
        <taxon>Eukaryota</taxon>
        <taxon>Fungi</taxon>
        <taxon>Dikarya</taxon>
        <taxon>Basidiomycota</taxon>
        <taxon>Agaricomycotina</taxon>
        <taxon>Agaricomycetes</taxon>
        <taxon>Russulales</taxon>
        <taxon>Russulaceae</taxon>
        <taxon>Russula</taxon>
    </lineage>
</organism>
<reference evidence="12" key="1">
    <citation type="submission" date="2019-10" db="EMBL/GenBank/DDBJ databases">
        <authorList>
            <consortium name="DOE Joint Genome Institute"/>
            <person name="Kuo A."/>
            <person name="Miyauchi S."/>
            <person name="Kiss E."/>
            <person name="Drula E."/>
            <person name="Kohler A."/>
            <person name="Sanchez-Garcia M."/>
            <person name="Andreopoulos B."/>
            <person name="Barry K.W."/>
            <person name="Bonito G."/>
            <person name="Buee M."/>
            <person name="Carver A."/>
            <person name="Chen C."/>
            <person name="Cichocki N."/>
            <person name="Clum A."/>
            <person name="Culley D."/>
            <person name="Crous P.W."/>
            <person name="Fauchery L."/>
            <person name="Girlanda M."/>
            <person name="Hayes R."/>
            <person name="Keri Z."/>
            <person name="LaButti K."/>
            <person name="Lipzen A."/>
            <person name="Lombard V."/>
            <person name="Magnuson J."/>
            <person name="Maillard F."/>
            <person name="Morin E."/>
            <person name="Murat C."/>
            <person name="Nolan M."/>
            <person name="Ohm R."/>
            <person name="Pangilinan J."/>
            <person name="Pereira M."/>
            <person name="Perotto S."/>
            <person name="Peter M."/>
            <person name="Riley R."/>
            <person name="Sitrit Y."/>
            <person name="Stielow B."/>
            <person name="Szollosi G."/>
            <person name="Zifcakova L."/>
            <person name="Stursova M."/>
            <person name="Spatafora J.W."/>
            <person name="Tedersoo L."/>
            <person name="Vaario L.-M."/>
            <person name="Yamada A."/>
            <person name="Yan M."/>
            <person name="Wang P."/>
            <person name="Xu J."/>
            <person name="Bruns T."/>
            <person name="Baldrian P."/>
            <person name="Vilgalys R."/>
            <person name="Henrissat B."/>
            <person name="Grigoriev I.V."/>
            <person name="Hibbett D."/>
            <person name="Nagy L.G."/>
            <person name="Martin F.M."/>
        </authorList>
    </citation>
    <scope>NUCLEOTIDE SEQUENCE</scope>
    <source>
        <strain evidence="12">Prilba</strain>
    </source>
</reference>
<gene>
    <name evidence="12" type="ORF">DFH94DRAFT_756746</name>
</gene>
<evidence type="ECO:0000256" key="9">
    <source>
        <dbReference type="SAM" id="SignalP"/>
    </source>
</evidence>
<feature type="binding site" evidence="7">
    <location>
        <position position="137"/>
    </location>
    <ligand>
        <name>FAD</name>
        <dbReference type="ChEBI" id="CHEBI:57692"/>
    </ligand>
</feature>
<dbReference type="PIRSF" id="PIRSF000137">
    <property type="entry name" value="Alcohol_oxidase"/>
    <property type="match status" value="1"/>
</dbReference>
<feature type="domain" description="Glucose-methanol-choline oxidoreductase N-terminal" evidence="11">
    <location>
        <begin position="332"/>
        <end position="346"/>
    </location>
</feature>
<evidence type="ECO:0000256" key="8">
    <source>
        <dbReference type="RuleBase" id="RU003968"/>
    </source>
</evidence>
<dbReference type="PROSITE" id="PS00624">
    <property type="entry name" value="GMC_OXRED_2"/>
    <property type="match status" value="1"/>
</dbReference>
<evidence type="ECO:0000259" key="10">
    <source>
        <dbReference type="PROSITE" id="PS00623"/>
    </source>
</evidence>
<evidence type="ECO:0000313" key="12">
    <source>
        <dbReference type="EMBL" id="KAF8476590.1"/>
    </source>
</evidence>
<evidence type="ECO:0000256" key="1">
    <source>
        <dbReference type="ARBA" id="ARBA00001974"/>
    </source>
</evidence>
<evidence type="ECO:0000256" key="7">
    <source>
        <dbReference type="PIRSR" id="PIRSR000137-2"/>
    </source>
</evidence>
<evidence type="ECO:0000259" key="11">
    <source>
        <dbReference type="PROSITE" id="PS00624"/>
    </source>
</evidence>
<evidence type="ECO:0000256" key="4">
    <source>
        <dbReference type="ARBA" id="ARBA00022729"/>
    </source>
</evidence>
<feature type="signal peptide" evidence="9">
    <location>
        <begin position="1"/>
        <end position="26"/>
    </location>
</feature>